<evidence type="ECO:0000259" key="2">
    <source>
        <dbReference type="Pfam" id="PF09423"/>
    </source>
</evidence>
<sequence length="605" mass="65120">MPPSRALDMEPLSLSSSSPTSSSSPSPTLTSSSAAVHNSASGSPLPLGLTRVQFSFLCGFAFIFLVVFSIALQPHPSSASSSASTSAASVSYRNLLAYGSCTSYSLDPLPIFSLITALSPDLFLWLGDMVYLDDPITECPAESTLPGCTCPNDDWLQIPPYSCNGGQKTPAHQIYSSMLEHSAYYEFMRTMCPGSSLPAGESCESPILGVYDDHDFGANNGNARLPEKDEYKNYYLDAVGVAPDSPRRGAFRPAYHKYTYASGSPSLPRKVDIFFLDERYDRAPLPCHIRRTWCEAVVLLDPTHKKHGWCKDYTENEGSCCRADDEIAAGICLDASNADDPLFGQACDPAHPLYGTEPLAVVDGRLTDEVIGGERRWNSGFCDVLGRAQRDWLVEELAASDAHLKLIVSGSVLLSQPTWEGSEGPCSSDDFDCYAPARNWLIKTLMDSGATSELPIASEANPSCRNPIVLVGDYHFSDFKLIRGGAGKAYADAYATGDRDPADRLLQVMASGMSHETATPHTQCSPDYLVDHAGMRAEAGIEGCGIVSGPNFGTLSLDWEAGRARFSLLGGDPDSEEGGVAQSYLEVDLRRDCEIVASVGSGYPE</sequence>
<dbReference type="EMBL" id="BRYB01000501">
    <property type="protein sequence ID" value="GMI31305.1"/>
    <property type="molecule type" value="Genomic_DNA"/>
</dbReference>
<name>A0ABQ6MS08_9STRA</name>
<evidence type="ECO:0000313" key="4">
    <source>
        <dbReference type="Proteomes" id="UP001165060"/>
    </source>
</evidence>
<evidence type="ECO:0000256" key="1">
    <source>
        <dbReference type="SAM" id="MobiDB-lite"/>
    </source>
</evidence>
<gene>
    <name evidence="3" type="ORF">TeGR_g13365</name>
</gene>
<feature type="region of interest" description="Disordered" evidence="1">
    <location>
        <begin position="1"/>
        <end position="35"/>
    </location>
</feature>
<feature type="compositionally biased region" description="Low complexity" evidence="1">
    <location>
        <begin position="11"/>
        <end position="33"/>
    </location>
</feature>
<proteinExistence type="predicted"/>
<comment type="caution">
    <text evidence="3">The sequence shown here is derived from an EMBL/GenBank/DDBJ whole genome shotgun (WGS) entry which is preliminary data.</text>
</comment>
<dbReference type="InterPro" id="IPR018946">
    <property type="entry name" value="PhoD-like_MPP"/>
</dbReference>
<dbReference type="InterPro" id="IPR029052">
    <property type="entry name" value="Metallo-depent_PP-like"/>
</dbReference>
<organism evidence="3 4">
    <name type="scientific">Tetraparma gracilis</name>
    <dbReference type="NCBI Taxonomy" id="2962635"/>
    <lineage>
        <taxon>Eukaryota</taxon>
        <taxon>Sar</taxon>
        <taxon>Stramenopiles</taxon>
        <taxon>Ochrophyta</taxon>
        <taxon>Bolidophyceae</taxon>
        <taxon>Parmales</taxon>
        <taxon>Triparmaceae</taxon>
        <taxon>Tetraparma</taxon>
    </lineage>
</organism>
<dbReference type="Proteomes" id="UP001165060">
    <property type="component" value="Unassembled WGS sequence"/>
</dbReference>
<dbReference type="InterPro" id="IPR038607">
    <property type="entry name" value="PhoD-like_sf"/>
</dbReference>
<evidence type="ECO:0000313" key="3">
    <source>
        <dbReference type="EMBL" id="GMI31305.1"/>
    </source>
</evidence>
<dbReference type="SUPFAM" id="SSF56300">
    <property type="entry name" value="Metallo-dependent phosphatases"/>
    <property type="match status" value="1"/>
</dbReference>
<protein>
    <recommendedName>
        <fullName evidence="2">PhoD-like phosphatase metallophosphatase domain-containing protein</fullName>
    </recommendedName>
</protein>
<keyword evidence="4" id="KW-1185">Reference proteome</keyword>
<reference evidence="3 4" key="1">
    <citation type="journal article" date="2023" name="Commun. Biol.">
        <title>Genome analysis of Parmales, the sister group of diatoms, reveals the evolutionary specialization of diatoms from phago-mixotrophs to photoautotrophs.</title>
        <authorList>
            <person name="Ban H."/>
            <person name="Sato S."/>
            <person name="Yoshikawa S."/>
            <person name="Yamada K."/>
            <person name="Nakamura Y."/>
            <person name="Ichinomiya M."/>
            <person name="Sato N."/>
            <person name="Blanc-Mathieu R."/>
            <person name="Endo H."/>
            <person name="Kuwata A."/>
            <person name="Ogata H."/>
        </authorList>
    </citation>
    <scope>NUCLEOTIDE SEQUENCE [LARGE SCALE GENOMIC DNA]</scope>
</reference>
<dbReference type="PANTHER" id="PTHR33987:SF2">
    <property type="entry name" value="ALKALINE PHOSPHATASE D"/>
    <property type="match status" value="1"/>
</dbReference>
<dbReference type="PANTHER" id="PTHR33987">
    <property type="entry name" value="CALCINEURIN-LIKE METALLO-PHOSPHOESTERASE SUPERFAMILY PROTEIN"/>
    <property type="match status" value="1"/>
</dbReference>
<accession>A0ABQ6MS08</accession>
<feature type="domain" description="PhoD-like phosphatase metallophosphatase" evidence="2">
    <location>
        <begin position="383"/>
        <end position="476"/>
    </location>
</feature>
<dbReference type="Gene3D" id="3.60.21.70">
    <property type="entry name" value="PhoD-like phosphatase"/>
    <property type="match status" value="1"/>
</dbReference>
<dbReference type="Pfam" id="PF09423">
    <property type="entry name" value="PhoD"/>
    <property type="match status" value="1"/>
</dbReference>